<name>A0ABT3XVB8_9FLAO</name>
<feature type="coiled-coil region" evidence="1">
    <location>
        <begin position="79"/>
        <end position="124"/>
    </location>
</feature>
<reference evidence="2" key="1">
    <citation type="submission" date="2022-10" db="EMBL/GenBank/DDBJ databases">
        <title>Chryseobacterium sp. nov., a novel bacterial species.</title>
        <authorList>
            <person name="Cao Y."/>
        </authorList>
    </citation>
    <scope>NUCLEOTIDE SEQUENCE</scope>
    <source>
        <strain evidence="2">CCTCC AB2015118</strain>
    </source>
</reference>
<dbReference type="RefSeq" id="WP_267266859.1">
    <property type="nucleotide sequence ID" value="NZ_JAOVZW010000021.1"/>
</dbReference>
<sequence>MEQIKELQELNVFLKTTLEPLSTKITGELLQILNGTTIKMLSSYEKSDIATFNFEYRNEWLSIVFFGSNARGVTITEDISLLFREINEYTAKLQDIMDEVDEMEEDFEGDTEEWEDMMEEYREEQLSIYDDWFINCWKEAKNLTQNITPTYWSDEVDLGLELHTFEIVEINKNQSNIRYYSH</sequence>
<comment type="caution">
    <text evidence="2">The sequence shown here is derived from an EMBL/GenBank/DDBJ whole genome shotgun (WGS) entry which is preliminary data.</text>
</comment>
<evidence type="ECO:0008006" key="4">
    <source>
        <dbReference type="Google" id="ProtNLM"/>
    </source>
</evidence>
<dbReference type="Proteomes" id="UP001073122">
    <property type="component" value="Unassembled WGS sequence"/>
</dbReference>
<gene>
    <name evidence="2" type="ORF">OF897_16945</name>
</gene>
<protein>
    <recommendedName>
        <fullName evidence="4">DUF4375 domain-containing protein</fullName>
    </recommendedName>
</protein>
<keyword evidence="1" id="KW-0175">Coiled coil</keyword>
<dbReference type="EMBL" id="JAOVZW010000021">
    <property type="protein sequence ID" value="MCX8525603.1"/>
    <property type="molecule type" value="Genomic_DNA"/>
</dbReference>
<keyword evidence="3" id="KW-1185">Reference proteome</keyword>
<organism evidence="2 3">
    <name type="scientific">Chryseobacterium formosus</name>
    <dbReference type="NCBI Taxonomy" id="1537363"/>
    <lineage>
        <taxon>Bacteria</taxon>
        <taxon>Pseudomonadati</taxon>
        <taxon>Bacteroidota</taxon>
        <taxon>Flavobacteriia</taxon>
        <taxon>Flavobacteriales</taxon>
        <taxon>Weeksellaceae</taxon>
        <taxon>Chryseobacterium group</taxon>
        <taxon>Chryseobacterium</taxon>
    </lineage>
</organism>
<accession>A0ABT3XVB8</accession>
<evidence type="ECO:0000313" key="2">
    <source>
        <dbReference type="EMBL" id="MCX8525603.1"/>
    </source>
</evidence>
<evidence type="ECO:0000313" key="3">
    <source>
        <dbReference type="Proteomes" id="UP001073122"/>
    </source>
</evidence>
<proteinExistence type="predicted"/>
<evidence type="ECO:0000256" key="1">
    <source>
        <dbReference type="SAM" id="Coils"/>
    </source>
</evidence>